<dbReference type="EMBL" id="AATJQG010000044">
    <property type="protein sequence ID" value="EFM0518694.1"/>
    <property type="molecule type" value="Genomic_DNA"/>
</dbReference>
<evidence type="ECO:0000256" key="2">
    <source>
        <dbReference type="ARBA" id="ARBA00022908"/>
    </source>
</evidence>
<keyword evidence="3 5" id="KW-0238">DNA-binding</keyword>
<dbReference type="Pfam" id="PF22022">
    <property type="entry name" value="Phage_int_M"/>
    <property type="match status" value="1"/>
</dbReference>
<dbReference type="Proteomes" id="UP000523197">
    <property type="component" value="Unassembled WGS sequence"/>
</dbReference>
<evidence type="ECO:0000256" key="5">
    <source>
        <dbReference type="PROSITE-ProRule" id="PRU01248"/>
    </source>
</evidence>
<dbReference type="Proteomes" id="UP000531463">
    <property type="component" value="Unassembled WGS sequence"/>
</dbReference>
<comment type="similarity">
    <text evidence="1">Belongs to the 'phage' integrase family.</text>
</comment>
<reference evidence="10" key="3">
    <citation type="submission" date="2018-08" db="EMBL/GenBank/DDBJ databases">
        <authorList>
            <consortium name="NCBI Pathogen Detection Project"/>
        </authorList>
    </citation>
    <scope>NUCLEOTIDE SEQUENCE</scope>
    <source>
        <strain evidence="10">W1_5_ERB1</strain>
    </source>
</reference>
<dbReference type="AlphaFoldDB" id="A0A0B1NAH0"/>
<evidence type="ECO:0000313" key="9">
    <source>
        <dbReference type="EMBL" id="EFM0518694.1"/>
    </source>
</evidence>
<keyword evidence="4" id="KW-0233">DNA recombination</keyword>
<dbReference type="GO" id="GO:0006310">
    <property type="term" value="P:DNA recombination"/>
    <property type="evidence" value="ECO:0007669"/>
    <property type="project" value="UniProtKB-KW"/>
</dbReference>
<evidence type="ECO:0000313" key="15">
    <source>
        <dbReference type="Proteomes" id="UP000528504"/>
    </source>
</evidence>
<dbReference type="FunFam" id="1.10.150.130:FF:000004">
    <property type="entry name" value="Phage integrase"/>
    <property type="match status" value="1"/>
</dbReference>
<dbReference type="InterPro" id="IPR002104">
    <property type="entry name" value="Integrase_catalytic"/>
</dbReference>
<dbReference type="Gene3D" id="1.10.150.130">
    <property type="match status" value="1"/>
</dbReference>
<dbReference type="InterPro" id="IPR010998">
    <property type="entry name" value="Integrase_recombinase_N"/>
</dbReference>
<evidence type="ECO:0000313" key="14">
    <source>
        <dbReference type="Proteomes" id="UP000523197"/>
    </source>
</evidence>
<evidence type="ECO:0000313" key="10">
    <source>
        <dbReference type="EMBL" id="HAH1421159.1"/>
    </source>
</evidence>
<reference evidence="12 13" key="4">
    <citation type="submission" date="2019-12" db="EMBL/GenBank/DDBJ databases">
        <title>Enteriobacteria Tanzani isolates_10432.</title>
        <authorList>
            <person name="Subbiah M."/>
            <person name="Call D."/>
        </authorList>
    </citation>
    <scope>NUCLEOTIDE SEQUENCE [LARGE SCALE GENOMIC DNA]</scope>
    <source>
        <strain evidence="12 13">10432wF6</strain>
    </source>
</reference>
<dbReference type="GO" id="GO:0003677">
    <property type="term" value="F:DNA binding"/>
    <property type="evidence" value="ECO:0007669"/>
    <property type="project" value="UniProtKB-UniRule"/>
</dbReference>
<dbReference type="PROSITE" id="PS51898">
    <property type="entry name" value="TYR_RECOMBINASE"/>
    <property type="match status" value="1"/>
</dbReference>
<dbReference type="EMBL" id="AASWKH010000025">
    <property type="protein sequence ID" value="EFH6097212.1"/>
    <property type="molecule type" value="Genomic_DNA"/>
</dbReference>
<name>A0A0B1NAH0_ECOLX</name>
<evidence type="ECO:0000313" key="12">
    <source>
        <dbReference type="EMBL" id="MWL45826.1"/>
    </source>
</evidence>
<protein>
    <submittedName>
        <fullName evidence="8 10">Integrase</fullName>
    </submittedName>
</protein>
<dbReference type="GO" id="GO:0015074">
    <property type="term" value="P:DNA integration"/>
    <property type="evidence" value="ECO:0007669"/>
    <property type="project" value="UniProtKB-KW"/>
</dbReference>
<dbReference type="RefSeq" id="WP_000113815.1">
    <property type="nucleotide sequence ID" value="NZ_AP022107.1"/>
</dbReference>
<dbReference type="PANTHER" id="PTHR30629:SF6">
    <property type="entry name" value="PROPHAGE INTEGRASE INTA-RELATED"/>
    <property type="match status" value="1"/>
</dbReference>
<dbReference type="Gene3D" id="1.10.443.10">
    <property type="entry name" value="Intergrase catalytic core"/>
    <property type="match status" value="1"/>
</dbReference>
<dbReference type="FunFam" id="1.10.443.10:FF:000005">
    <property type="entry name" value="Phage integrase"/>
    <property type="match status" value="1"/>
</dbReference>
<dbReference type="NCBIfam" id="NF007246">
    <property type="entry name" value="PRK09692.1"/>
    <property type="match status" value="1"/>
</dbReference>
<dbReference type="Pfam" id="PF13356">
    <property type="entry name" value="Arm-DNA-bind_3"/>
    <property type="match status" value="1"/>
</dbReference>
<evidence type="ECO:0000256" key="3">
    <source>
        <dbReference type="ARBA" id="ARBA00023125"/>
    </source>
</evidence>
<dbReference type="SUPFAM" id="SSF56349">
    <property type="entry name" value="DNA breaking-rejoining enzymes"/>
    <property type="match status" value="1"/>
</dbReference>
<sequence>MARQTKPLSVKEIESAKPKEADYVLYDGDGLELLIKSSGSKIWQFRYIRPVTKKRAKKSIGSYPSVTLADARNYRAESRSLLAKQIDPQEHQQEQLRSSLEAKTNTFQLVAERWWNVKKASVTEDYAEDIWRSLERDVFPAIGDVSVTDIKAHTLVQAVQPVQARGALETVRRLCQRINEVMIYAQNTGLIDAVPSVNIGKAFEKPQKKNMPSIRPDQLPQLMQTMRTASISLSTRCLFMWQLLTITRPAEAAEALWEEVDIEAREWKIPAARMKMNRDHTVPLSDEAIAILEMMKPLSGNREFIFPSRIKPNQPMNSQTVNASLKRAGFGGVLVSHGLRSIASTALNEQGFPPDVIEAALAHVDKNEVRRAYNRSDYLEQRRPMMQWWADFVMAADHGSMIEGGIKAMRLVG</sequence>
<evidence type="ECO:0000313" key="16">
    <source>
        <dbReference type="Proteomes" id="UP000531463"/>
    </source>
</evidence>
<evidence type="ECO:0000256" key="4">
    <source>
        <dbReference type="ARBA" id="ARBA00023172"/>
    </source>
</evidence>
<dbReference type="InterPro" id="IPR038488">
    <property type="entry name" value="Integrase_DNA-bd_sf"/>
</dbReference>
<gene>
    <name evidence="9" type="ORF">CF22_004805</name>
    <name evidence="8" type="ORF">GAI89_21600</name>
    <name evidence="12" type="ORF">GQM04_09905</name>
    <name evidence="10" type="ORF">HHH44_004619</name>
    <name evidence="11" type="ORF">HLX92_24700</name>
</gene>
<evidence type="ECO:0000313" key="11">
    <source>
        <dbReference type="EMBL" id="MBA1889339.1"/>
    </source>
</evidence>
<dbReference type="Gene3D" id="3.30.160.390">
    <property type="entry name" value="Integrase, DNA-binding domain"/>
    <property type="match status" value="1"/>
</dbReference>
<feature type="domain" description="Tyr recombinase" evidence="6">
    <location>
        <begin position="209"/>
        <end position="386"/>
    </location>
</feature>
<dbReference type="InterPro" id="IPR025166">
    <property type="entry name" value="Integrase_DNA_bind_dom"/>
</dbReference>
<dbReference type="CDD" id="cd00801">
    <property type="entry name" value="INT_P4_C"/>
    <property type="match status" value="1"/>
</dbReference>
<evidence type="ECO:0000313" key="13">
    <source>
        <dbReference type="Proteomes" id="UP000487258"/>
    </source>
</evidence>
<feature type="domain" description="Core-binding (CB)" evidence="7">
    <location>
        <begin position="105"/>
        <end position="186"/>
    </location>
</feature>
<dbReference type="EMBL" id="JABFNF010000076">
    <property type="protein sequence ID" value="MBA1889339.1"/>
    <property type="molecule type" value="Genomic_DNA"/>
</dbReference>
<accession>A0A0B1NAH0</accession>
<dbReference type="PROSITE" id="PS51900">
    <property type="entry name" value="CB"/>
    <property type="match status" value="1"/>
</dbReference>
<evidence type="ECO:0000313" key="8">
    <source>
        <dbReference type="EMBL" id="EFH6097212.1"/>
    </source>
</evidence>
<dbReference type="EMBL" id="DABALL010000046">
    <property type="protein sequence ID" value="HAH1421159.1"/>
    <property type="molecule type" value="Genomic_DNA"/>
</dbReference>
<proteinExistence type="inferred from homology"/>
<comment type="caution">
    <text evidence="10">The sequence shown here is derived from an EMBL/GenBank/DDBJ whole genome shotgun (WGS) entry which is preliminary data.</text>
</comment>
<keyword evidence="2" id="KW-0229">DNA integration</keyword>
<dbReference type="OMA" id="DRNPRTH"/>
<dbReference type="InterPro" id="IPR011010">
    <property type="entry name" value="DNA_brk_join_enz"/>
</dbReference>
<evidence type="ECO:0000256" key="1">
    <source>
        <dbReference type="ARBA" id="ARBA00008857"/>
    </source>
</evidence>
<reference evidence="11 14" key="6">
    <citation type="submission" date="2020-05" db="EMBL/GenBank/DDBJ databases">
        <title>Epidemiological investigations into extended-spectrum beta-lactam resistant Escherichia coli ST457 carried by Australian Silver gulls identified clonal lineages that cause ExPEC disease.</title>
        <authorList>
            <person name="Nesporova K."/>
            <person name="Wyrsch E.R."/>
            <person name="Valcek A."/>
            <person name="Bitar I."/>
            <person name="Chaw K."/>
            <person name="Harris P."/>
            <person name="Hrabak J."/>
            <person name="Djordjevic S.P."/>
            <person name="Dolejska M."/>
        </authorList>
    </citation>
    <scope>NUCLEOTIDE SEQUENCE [LARGE SCALE GENOMIC DNA]</scope>
    <source>
        <strain evidence="11 14">CE1966</strain>
    </source>
</reference>
<dbReference type="Proteomes" id="UP000487258">
    <property type="component" value="Unassembled WGS sequence"/>
</dbReference>
<reference evidence="8 16" key="5">
    <citation type="submission" date="2019-12" db="EMBL/GenBank/DDBJ databases">
        <authorList>
            <consortium name="NARMS: The National Antimicrobial Resistance Monitoring System"/>
        </authorList>
    </citation>
    <scope>NUCLEOTIDE SEQUENCE [LARGE SCALE GENOMIC DNA]</scope>
    <source>
        <strain evidence="8 16">CVM N19EC0510</strain>
    </source>
</reference>
<reference evidence="10" key="1">
    <citation type="journal article" date="2018" name="Genome Biol.">
        <title>SKESA: strategic k-mer extension for scrupulous assemblies.</title>
        <authorList>
            <person name="Souvorov A."/>
            <person name="Agarwala R."/>
            <person name="Lipman D.J."/>
        </authorList>
    </citation>
    <scope>NUCLEOTIDE SEQUENCE [LARGE SCALE GENOMIC DNA]</scope>
    <source>
        <strain evidence="10">W1_5_ERB1</strain>
    </source>
</reference>
<evidence type="ECO:0000259" key="7">
    <source>
        <dbReference type="PROSITE" id="PS51900"/>
    </source>
</evidence>
<dbReference type="InterPro" id="IPR050808">
    <property type="entry name" value="Phage_Integrase"/>
</dbReference>
<dbReference type="InterPro" id="IPR053876">
    <property type="entry name" value="Phage_int_M"/>
</dbReference>
<dbReference type="InterPro" id="IPR013762">
    <property type="entry name" value="Integrase-like_cat_sf"/>
</dbReference>
<dbReference type="PANTHER" id="PTHR30629">
    <property type="entry name" value="PROPHAGE INTEGRASE"/>
    <property type="match status" value="1"/>
</dbReference>
<organism evidence="10">
    <name type="scientific">Escherichia coli</name>
    <dbReference type="NCBI Taxonomy" id="562"/>
    <lineage>
        <taxon>Bacteria</taxon>
        <taxon>Pseudomonadati</taxon>
        <taxon>Pseudomonadota</taxon>
        <taxon>Gammaproteobacteria</taxon>
        <taxon>Enterobacterales</taxon>
        <taxon>Enterobacteriaceae</taxon>
        <taxon>Escherichia</taxon>
    </lineage>
</organism>
<dbReference type="Proteomes" id="UP000528504">
    <property type="component" value="Unassembled WGS sequence"/>
</dbReference>
<evidence type="ECO:0000259" key="6">
    <source>
        <dbReference type="PROSITE" id="PS51898"/>
    </source>
</evidence>
<dbReference type="Proteomes" id="UP000844228">
    <property type="component" value="Unassembled WGS sequence"/>
</dbReference>
<reference evidence="9 15" key="2">
    <citation type="submission" date="2018-08" db="EMBL/GenBank/DDBJ databases">
        <authorList>
            <consortium name="GenomeTrakr network: Whole genome sequencing for foodborne pathogen traceback"/>
        </authorList>
    </citation>
    <scope>NUCLEOTIDE SEQUENCE [LARGE SCALE GENOMIC DNA]</scope>
    <source>
        <strain evidence="9 15">AZ-TG60901</strain>
    </source>
</reference>
<dbReference type="InterPro" id="IPR044068">
    <property type="entry name" value="CB"/>
</dbReference>
<dbReference type="EMBL" id="WTMY01000068">
    <property type="protein sequence ID" value="MWL45826.1"/>
    <property type="molecule type" value="Genomic_DNA"/>
</dbReference>
<dbReference type="Pfam" id="PF00589">
    <property type="entry name" value="Phage_integrase"/>
    <property type="match status" value="1"/>
</dbReference>